<feature type="transmembrane region" description="Helical" evidence="1">
    <location>
        <begin position="12"/>
        <end position="30"/>
    </location>
</feature>
<keyword evidence="1" id="KW-1133">Transmembrane helix</keyword>
<protein>
    <submittedName>
        <fullName evidence="2">Uncharacterized protein</fullName>
    </submittedName>
</protein>
<evidence type="ECO:0000313" key="3">
    <source>
        <dbReference type="Proteomes" id="UP000017081"/>
    </source>
</evidence>
<gene>
    <name evidence="2" type="ORF">HMPREF0202_01797</name>
</gene>
<keyword evidence="3" id="KW-1185">Reference proteome</keyword>
<keyword evidence="1" id="KW-0472">Membrane</keyword>
<organism evidence="2 3">
    <name type="scientific">Cetobacterium somerae ATCC BAA-474</name>
    <dbReference type="NCBI Taxonomy" id="1319815"/>
    <lineage>
        <taxon>Bacteria</taxon>
        <taxon>Fusobacteriati</taxon>
        <taxon>Fusobacteriota</taxon>
        <taxon>Fusobacteriia</taxon>
        <taxon>Fusobacteriales</taxon>
        <taxon>Fusobacteriaceae</taxon>
        <taxon>Cetobacterium</taxon>
    </lineage>
</organism>
<dbReference type="HOGENOM" id="CLU_2895782_0_0_0"/>
<reference evidence="2 3" key="1">
    <citation type="submission" date="2013-08" db="EMBL/GenBank/DDBJ databases">
        <authorList>
            <person name="Weinstock G."/>
            <person name="Sodergren E."/>
            <person name="Wylie T."/>
            <person name="Fulton L."/>
            <person name="Fulton R."/>
            <person name="Fronick C."/>
            <person name="O'Laughlin M."/>
            <person name="Godfrey J."/>
            <person name="Miner T."/>
            <person name="Herter B."/>
            <person name="Appelbaum E."/>
            <person name="Cordes M."/>
            <person name="Lek S."/>
            <person name="Wollam A."/>
            <person name="Pepin K.H."/>
            <person name="Palsikar V.B."/>
            <person name="Mitreva M."/>
            <person name="Wilson R.K."/>
        </authorList>
    </citation>
    <scope>NUCLEOTIDE SEQUENCE [LARGE SCALE GENOMIC DNA]</scope>
    <source>
        <strain evidence="2 3">ATCC BAA-474</strain>
    </source>
</reference>
<feature type="transmembrane region" description="Helical" evidence="1">
    <location>
        <begin position="42"/>
        <end position="61"/>
    </location>
</feature>
<dbReference type="Proteomes" id="UP000017081">
    <property type="component" value="Unassembled WGS sequence"/>
</dbReference>
<evidence type="ECO:0000313" key="2">
    <source>
        <dbReference type="EMBL" id="ERT68282.1"/>
    </source>
</evidence>
<keyword evidence="1" id="KW-0812">Transmembrane</keyword>
<dbReference type="AlphaFoldDB" id="U7V9B1"/>
<comment type="caution">
    <text evidence="2">The sequence shown here is derived from an EMBL/GenBank/DDBJ whole genome shotgun (WGS) entry which is preliminary data.</text>
</comment>
<name>U7V9B1_9FUSO</name>
<evidence type="ECO:0000256" key="1">
    <source>
        <dbReference type="SAM" id="Phobius"/>
    </source>
</evidence>
<proteinExistence type="predicted"/>
<sequence>MYKTLGSSLWKILISIILNLLLLFNVQLQKGDAVGSTAFNHFMIRMGLIWKYSLIHLKIFFR</sequence>
<dbReference type="EMBL" id="AXZF01000068">
    <property type="protein sequence ID" value="ERT68282.1"/>
    <property type="molecule type" value="Genomic_DNA"/>
</dbReference>
<accession>U7V9B1</accession>